<dbReference type="InParanoid" id="A0A132B5U2"/>
<dbReference type="PANTHER" id="PTHR33112:SF15">
    <property type="entry name" value="HETEROKARYON INCOMPATIBILITY DOMAIN-CONTAINING PROTEIN"/>
    <property type="match status" value="1"/>
</dbReference>
<dbReference type="KEGG" id="psco:LY89DRAFT_557824"/>
<keyword evidence="3" id="KW-1185">Reference proteome</keyword>
<evidence type="ECO:0000313" key="3">
    <source>
        <dbReference type="Proteomes" id="UP000070700"/>
    </source>
</evidence>
<sequence>LSACLERHNGCNNRTSFRPERLIDLTGRNPRLRLESQLVENEYIEYATLSHCWGKPQTRSCQLTTLTLVDVMSVIPLEKLSKNFRDAIAICKELKIQYIWIDSLFIIQRDAADWAAESITMVNVYGGGILNISASGASDGSQGCFFDRKDMRRCQFPLKINKYKHVLYDSYLHCPLEARGWTLQERLLSPRAVHFTRTEVFWECNTQFVSESSPF</sequence>
<dbReference type="EMBL" id="KQ947442">
    <property type="protein sequence ID" value="KUJ07037.1"/>
    <property type="molecule type" value="Genomic_DNA"/>
</dbReference>
<dbReference type="Proteomes" id="UP000070700">
    <property type="component" value="Unassembled WGS sequence"/>
</dbReference>
<accession>A0A132B5U2</accession>
<feature type="non-terminal residue" evidence="2">
    <location>
        <position position="1"/>
    </location>
</feature>
<feature type="non-terminal residue" evidence="2">
    <location>
        <position position="215"/>
    </location>
</feature>
<dbReference type="GeneID" id="28818130"/>
<dbReference type="RefSeq" id="XP_018061392.1">
    <property type="nucleotide sequence ID" value="XM_018208404.1"/>
</dbReference>
<organism evidence="2 3">
    <name type="scientific">Mollisia scopiformis</name>
    <name type="common">Conifer needle endophyte fungus</name>
    <name type="synonym">Phialocephala scopiformis</name>
    <dbReference type="NCBI Taxonomy" id="149040"/>
    <lineage>
        <taxon>Eukaryota</taxon>
        <taxon>Fungi</taxon>
        <taxon>Dikarya</taxon>
        <taxon>Ascomycota</taxon>
        <taxon>Pezizomycotina</taxon>
        <taxon>Leotiomycetes</taxon>
        <taxon>Helotiales</taxon>
        <taxon>Mollisiaceae</taxon>
        <taxon>Mollisia</taxon>
    </lineage>
</organism>
<gene>
    <name evidence="2" type="ORF">LY89DRAFT_557824</name>
</gene>
<protein>
    <submittedName>
        <fullName evidence="2">HET-domain-containing protein</fullName>
    </submittedName>
</protein>
<evidence type="ECO:0000259" key="1">
    <source>
        <dbReference type="Pfam" id="PF06985"/>
    </source>
</evidence>
<dbReference type="OrthoDB" id="5125733at2759"/>
<dbReference type="STRING" id="149040.A0A132B5U2"/>
<dbReference type="AlphaFoldDB" id="A0A132B5U2"/>
<proteinExistence type="predicted"/>
<dbReference type="InterPro" id="IPR010730">
    <property type="entry name" value="HET"/>
</dbReference>
<evidence type="ECO:0000313" key="2">
    <source>
        <dbReference type="EMBL" id="KUJ07037.1"/>
    </source>
</evidence>
<dbReference type="Pfam" id="PF06985">
    <property type="entry name" value="HET"/>
    <property type="match status" value="1"/>
</dbReference>
<dbReference type="PANTHER" id="PTHR33112">
    <property type="entry name" value="DOMAIN PROTEIN, PUTATIVE-RELATED"/>
    <property type="match status" value="1"/>
</dbReference>
<reference evidence="2 3" key="1">
    <citation type="submission" date="2015-10" db="EMBL/GenBank/DDBJ databases">
        <title>Full genome of DAOMC 229536 Phialocephala scopiformis, a fungal endophyte of spruce producing the potent anti-insectan compound rugulosin.</title>
        <authorList>
            <consortium name="DOE Joint Genome Institute"/>
            <person name="Walker A.K."/>
            <person name="Frasz S.L."/>
            <person name="Seifert K.A."/>
            <person name="Miller J.D."/>
            <person name="Mondo S.J."/>
            <person name="Labutti K."/>
            <person name="Lipzen A."/>
            <person name="Dockter R."/>
            <person name="Kennedy M."/>
            <person name="Grigoriev I.V."/>
            <person name="Spatafora J.W."/>
        </authorList>
    </citation>
    <scope>NUCLEOTIDE SEQUENCE [LARGE SCALE GENOMIC DNA]</scope>
    <source>
        <strain evidence="2 3">CBS 120377</strain>
    </source>
</reference>
<feature type="domain" description="Heterokaryon incompatibility" evidence="1">
    <location>
        <begin position="46"/>
        <end position="185"/>
    </location>
</feature>
<name>A0A132B5U2_MOLSC</name>